<comment type="caution">
    <text evidence="4">The sequence shown here is derived from an EMBL/GenBank/DDBJ whole genome shotgun (WGS) entry which is preliminary data.</text>
</comment>
<feature type="chain" id="PRO_5041953980" description="Protein lethal(3)malignant blood neoplasm 1" evidence="3">
    <location>
        <begin position="19"/>
        <end position="1005"/>
    </location>
</feature>
<evidence type="ECO:0000313" key="4">
    <source>
        <dbReference type="EMBL" id="KAH8366110.1"/>
    </source>
</evidence>
<feature type="region of interest" description="Disordered" evidence="2">
    <location>
        <begin position="332"/>
        <end position="365"/>
    </location>
</feature>
<name>A0AAD4PJE9_9MUSC</name>
<dbReference type="AlphaFoldDB" id="A0AAD4PJE9"/>
<feature type="compositionally biased region" description="Basic residues" evidence="2">
    <location>
        <begin position="771"/>
        <end position="783"/>
    </location>
</feature>
<feature type="compositionally biased region" description="Low complexity" evidence="2">
    <location>
        <begin position="96"/>
        <end position="105"/>
    </location>
</feature>
<accession>A0AAD4PJE9</accession>
<organism evidence="4 5">
    <name type="scientific">Drosophila rubida</name>
    <dbReference type="NCBI Taxonomy" id="30044"/>
    <lineage>
        <taxon>Eukaryota</taxon>
        <taxon>Metazoa</taxon>
        <taxon>Ecdysozoa</taxon>
        <taxon>Arthropoda</taxon>
        <taxon>Hexapoda</taxon>
        <taxon>Insecta</taxon>
        <taxon>Pterygota</taxon>
        <taxon>Neoptera</taxon>
        <taxon>Endopterygota</taxon>
        <taxon>Diptera</taxon>
        <taxon>Brachycera</taxon>
        <taxon>Muscomorpha</taxon>
        <taxon>Ephydroidea</taxon>
        <taxon>Drosophilidae</taxon>
        <taxon>Drosophila</taxon>
    </lineage>
</organism>
<evidence type="ECO:0000313" key="5">
    <source>
        <dbReference type="Proteomes" id="UP001200034"/>
    </source>
</evidence>
<feature type="region of interest" description="Disordered" evidence="2">
    <location>
        <begin position="93"/>
        <end position="114"/>
    </location>
</feature>
<proteinExistence type="predicted"/>
<feature type="compositionally biased region" description="Basic and acidic residues" evidence="2">
    <location>
        <begin position="811"/>
        <end position="820"/>
    </location>
</feature>
<dbReference type="EMBL" id="JAJJHW010002774">
    <property type="protein sequence ID" value="KAH8366110.1"/>
    <property type="molecule type" value="Genomic_DNA"/>
</dbReference>
<keyword evidence="1" id="KW-0193">Cuticle</keyword>
<evidence type="ECO:0008006" key="6">
    <source>
        <dbReference type="Google" id="ProtNLM"/>
    </source>
</evidence>
<dbReference type="Proteomes" id="UP001200034">
    <property type="component" value="Unassembled WGS sequence"/>
</dbReference>
<keyword evidence="3" id="KW-0732">Signal</keyword>
<feature type="compositionally biased region" description="Polar residues" evidence="2">
    <location>
        <begin position="868"/>
        <end position="892"/>
    </location>
</feature>
<feature type="region of interest" description="Disordered" evidence="2">
    <location>
        <begin position="810"/>
        <end position="843"/>
    </location>
</feature>
<sequence>MKQSFVAALCILLAVVYGNSLLATAATVRPYKFGFTIEEQQHRAEQRDENGIVMGEFGFITADGKYHVTVYATDENGKFRIVSMKSFPYAGPPGAPSTSVATTTRAPPPPPPAKHNFHTSACSGCFLGNSAPAAAAPVNAASGPASAHPAQPAQHHKTEIRPLSLPLSPASVADPGKLPLVYQKQSFKLAQLAVSQFQAQANKAAQAQSAVKVTPAAGPSLGQQQPGLHGVSLSQTPGLFVGPVSSAAQAPATTKIQVAQAVDLPSAPTQPQGPVRVTATGEVQGLLLGQPLGVTQVAGHSNVDSGVNLLLPFQQSIAQSVDTALAESQTHKQIASSLHAQPQQQKTQQAHIAPTQTVSRPGPQPLHIQLNPSTFPSSALANPKEVKKVSIDLANAQRITPAATGPKDLQSHAFGTAVPVAAASKLQQSSAVPAQGLQPAASNNLHAQTAYQPLHTQLNPSTFATQQPPKKVQKGNFDLAQAQKIPAAASGPKELQDHAFGVLTLGGGNKLSAEAVYQPLQTQLNPSTFAIQQPPKDVPKLNYNLPEFQKIPAAASGPKELQDHAFGTLDVSNKLNTQAAYQPLHTQLNPSTFAIQQPPKKIQAVNFDLAQAQKIPAAASGPKELLEHAFGTPTFGGKQPENLSPQKVSQISSAISHSTQQPQQKLSNTAAFQSQKQNPKQVAKPLKNSVEKSMKQLVLPVTNKINKIVAQRVPSKHDATAATSHVVAGFAAAERLNRVVVNSMKNVALPVSFTIPKQVVNKLQAPLKPNTQRKPHTPHKPNTQHKPNTPLQAAVPLIATGNKFVAQHTHATPEHAHAASENRPFSTPPYGVVGNAAATPKQPAAGSIGLAQTATSAQNSPNLAATVTKTGTASTPSAKQPTPAVKTTQSGAGSAPFDKQPALVSTHTGSSQTGQAGEAGDLYRFKYLLDYNGHEETGSRNGNKEGNYFAIGDDDVARTIEYIANELGFQPHVRWRKLDQSEIANLPTENSLKHYEFKWFNQPSE</sequence>
<feature type="compositionally biased region" description="Low complexity" evidence="2">
    <location>
        <begin position="139"/>
        <end position="153"/>
    </location>
</feature>
<feature type="region of interest" description="Disordered" evidence="2">
    <location>
        <begin position="139"/>
        <end position="158"/>
    </location>
</feature>
<feature type="signal peptide" evidence="3">
    <location>
        <begin position="1"/>
        <end position="18"/>
    </location>
</feature>
<dbReference type="GO" id="GO:0042302">
    <property type="term" value="F:structural constituent of cuticle"/>
    <property type="evidence" value="ECO:0007669"/>
    <property type="project" value="UniProtKB-UniRule"/>
</dbReference>
<protein>
    <recommendedName>
        <fullName evidence="6">Protein lethal(3)malignant blood neoplasm 1</fullName>
    </recommendedName>
</protein>
<evidence type="ECO:0000256" key="1">
    <source>
        <dbReference type="PROSITE-ProRule" id="PRU00497"/>
    </source>
</evidence>
<reference evidence="4" key="1">
    <citation type="journal article" date="2021" name="Mol. Ecol. Resour.">
        <title>Phylogenomic analyses of the genus Drosophila reveals genomic signals of climate adaptation.</title>
        <authorList>
            <person name="Li F."/>
            <person name="Rane R.V."/>
            <person name="Luria V."/>
            <person name="Xiong Z."/>
            <person name="Chen J."/>
            <person name="Li Z."/>
            <person name="Catullo R.A."/>
            <person name="Griffin P.C."/>
            <person name="Schiffer M."/>
            <person name="Pearce S."/>
            <person name="Lee S.F."/>
            <person name="McElroy K."/>
            <person name="Stocker A."/>
            <person name="Shirriffs J."/>
            <person name="Cockerell F."/>
            <person name="Coppin C."/>
            <person name="Sgro C.M."/>
            <person name="Karger A."/>
            <person name="Cain J.W."/>
            <person name="Weber J.A."/>
            <person name="Santpere G."/>
            <person name="Kirschner M.W."/>
            <person name="Hoffmann A.A."/>
            <person name="Oakeshott J.G."/>
            <person name="Zhang G."/>
        </authorList>
    </citation>
    <scope>NUCLEOTIDE SEQUENCE</scope>
    <source>
        <strain evidence="4">BGI-SZ-2011g</strain>
    </source>
</reference>
<feature type="compositionally biased region" description="Polar residues" evidence="2">
    <location>
        <begin position="903"/>
        <end position="915"/>
    </location>
</feature>
<feature type="region of interest" description="Disordered" evidence="2">
    <location>
        <begin position="631"/>
        <end position="687"/>
    </location>
</feature>
<feature type="region of interest" description="Disordered" evidence="2">
    <location>
        <begin position="868"/>
        <end position="917"/>
    </location>
</feature>
<dbReference type="PROSITE" id="PS51155">
    <property type="entry name" value="CHIT_BIND_RR_2"/>
    <property type="match status" value="2"/>
</dbReference>
<feature type="compositionally biased region" description="Polar residues" evidence="2">
    <location>
        <begin position="641"/>
        <end position="680"/>
    </location>
</feature>
<gene>
    <name evidence="4" type="ORF">KR093_009202</name>
</gene>
<feature type="region of interest" description="Disordered" evidence="2">
    <location>
        <begin position="766"/>
        <end position="789"/>
    </location>
</feature>
<keyword evidence="5" id="KW-1185">Reference proteome</keyword>
<evidence type="ECO:0000256" key="3">
    <source>
        <dbReference type="SAM" id="SignalP"/>
    </source>
</evidence>
<dbReference type="Pfam" id="PF00379">
    <property type="entry name" value="Chitin_bind_4"/>
    <property type="match status" value="2"/>
</dbReference>
<dbReference type="InterPro" id="IPR000618">
    <property type="entry name" value="Insect_cuticle"/>
</dbReference>
<evidence type="ECO:0000256" key="2">
    <source>
        <dbReference type="SAM" id="MobiDB-lite"/>
    </source>
</evidence>